<proteinExistence type="inferred from homology"/>
<evidence type="ECO:0000313" key="7">
    <source>
        <dbReference type="Proteomes" id="UP000604046"/>
    </source>
</evidence>
<dbReference type="EMBL" id="CAJNDS010001217">
    <property type="protein sequence ID" value="CAE7252225.1"/>
    <property type="molecule type" value="Genomic_DNA"/>
</dbReference>
<evidence type="ECO:0000313" key="6">
    <source>
        <dbReference type="EMBL" id="CAE7252225.1"/>
    </source>
</evidence>
<dbReference type="InterPro" id="IPR036188">
    <property type="entry name" value="FAD/NAD-bd_sf"/>
</dbReference>
<evidence type="ECO:0000259" key="5">
    <source>
        <dbReference type="Pfam" id="PF07992"/>
    </source>
</evidence>
<keyword evidence="7" id="KW-1185">Reference proteome</keyword>
<sequence>MATSFDVAVVGAGLGAFHAAEEIAKKSKSTKVAFIFGYTFQEFPLAAAMYLNNPDEHEKWTCGIPEKWQQRWPNVQYFLSSAERIDCDKKEIRLVNKGPDAGALISYKAVILATGSKSPLISPSPGMSLSERIAEVQACGKALRSAKTVIFNGSGLVGVEMCGDFRVQNGYSARIILLSRSGKVLDTDFGEKSQSPNPAVVQRVTDILTRKFKVEVKHGSVSDPKFSDAILSPGSLKLDDGESLDFDVYIPCFPVGPNTGSLVSSKRDLLDAKGALLTNESLQSTSHPEVFGVGITSTKVPGHPVSARITAASQHCALQALAVIEGKPVQVFKDKGAPPPMAHPMNVKIGHGPGGYLIWTSLPGPAKVCCCQCCQGGFPCCPPPCCWCCVAGCSGVCGTCGGPAEGEAPAIFMKSLLQKFQIHGYKGFGEYGGEVPKQDKMT</sequence>
<feature type="domain" description="FAD/NAD(P)-binding" evidence="5">
    <location>
        <begin position="5"/>
        <end position="294"/>
    </location>
</feature>
<protein>
    <submittedName>
        <fullName evidence="6">PtaL protein</fullName>
    </submittedName>
</protein>
<dbReference type="SUPFAM" id="SSF51905">
    <property type="entry name" value="FAD/NAD(P)-binding domain"/>
    <property type="match status" value="1"/>
</dbReference>
<dbReference type="GO" id="GO:0004174">
    <property type="term" value="F:electron-transferring-flavoprotein dehydrogenase activity"/>
    <property type="evidence" value="ECO:0007669"/>
    <property type="project" value="TreeGrafter"/>
</dbReference>
<gene>
    <name evidence="6" type="primary">ptaL</name>
    <name evidence="6" type="ORF">SNAT2548_LOCUS12570</name>
</gene>
<dbReference type="InterPro" id="IPR023753">
    <property type="entry name" value="FAD/NAD-binding_dom"/>
</dbReference>
<dbReference type="OrthoDB" id="202203at2759"/>
<reference evidence="6" key="1">
    <citation type="submission" date="2021-02" db="EMBL/GenBank/DDBJ databases">
        <authorList>
            <person name="Dougan E. K."/>
            <person name="Rhodes N."/>
            <person name="Thang M."/>
            <person name="Chan C."/>
        </authorList>
    </citation>
    <scope>NUCLEOTIDE SEQUENCE</scope>
</reference>
<evidence type="ECO:0000256" key="1">
    <source>
        <dbReference type="ARBA" id="ARBA00006442"/>
    </source>
</evidence>
<dbReference type="GO" id="GO:0005737">
    <property type="term" value="C:cytoplasm"/>
    <property type="evidence" value="ECO:0007669"/>
    <property type="project" value="TreeGrafter"/>
</dbReference>
<keyword evidence="2" id="KW-0285">Flavoprotein</keyword>
<evidence type="ECO:0000256" key="2">
    <source>
        <dbReference type="ARBA" id="ARBA00022630"/>
    </source>
</evidence>
<comment type="caution">
    <text evidence="6">The sequence shown here is derived from an EMBL/GenBank/DDBJ whole genome shotgun (WGS) entry which is preliminary data.</text>
</comment>
<dbReference type="PRINTS" id="PR00368">
    <property type="entry name" value="FADPNR"/>
</dbReference>
<dbReference type="Pfam" id="PF07992">
    <property type="entry name" value="Pyr_redox_2"/>
    <property type="match status" value="1"/>
</dbReference>
<dbReference type="PANTHER" id="PTHR43735:SF3">
    <property type="entry name" value="FERROPTOSIS SUPPRESSOR PROTEIN 1"/>
    <property type="match status" value="1"/>
</dbReference>
<dbReference type="AlphaFoldDB" id="A0A812LZ35"/>
<dbReference type="GO" id="GO:0050660">
    <property type="term" value="F:flavin adenine dinucleotide binding"/>
    <property type="evidence" value="ECO:0007669"/>
    <property type="project" value="TreeGrafter"/>
</dbReference>
<dbReference type="PANTHER" id="PTHR43735">
    <property type="entry name" value="APOPTOSIS-INDUCING FACTOR 1"/>
    <property type="match status" value="1"/>
</dbReference>
<organism evidence="6 7">
    <name type="scientific">Symbiodinium natans</name>
    <dbReference type="NCBI Taxonomy" id="878477"/>
    <lineage>
        <taxon>Eukaryota</taxon>
        <taxon>Sar</taxon>
        <taxon>Alveolata</taxon>
        <taxon>Dinophyceae</taxon>
        <taxon>Suessiales</taxon>
        <taxon>Symbiodiniaceae</taxon>
        <taxon>Symbiodinium</taxon>
    </lineage>
</organism>
<evidence type="ECO:0000256" key="3">
    <source>
        <dbReference type="ARBA" id="ARBA00022827"/>
    </source>
</evidence>
<name>A0A812LZ35_9DINO</name>
<evidence type="ECO:0000256" key="4">
    <source>
        <dbReference type="ARBA" id="ARBA00023002"/>
    </source>
</evidence>
<dbReference type="Proteomes" id="UP000604046">
    <property type="component" value="Unassembled WGS sequence"/>
</dbReference>
<keyword evidence="4" id="KW-0560">Oxidoreductase</keyword>
<accession>A0A812LZ35</accession>
<keyword evidence="3" id="KW-0274">FAD</keyword>
<dbReference type="Gene3D" id="3.50.50.60">
    <property type="entry name" value="FAD/NAD(P)-binding domain"/>
    <property type="match status" value="2"/>
</dbReference>
<comment type="similarity">
    <text evidence="1">Belongs to the FAD-dependent oxidoreductase family.</text>
</comment>